<proteinExistence type="predicted"/>
<name>A0AAE0FL04_9CHLO</name>
<evidence type="ECO:0000313" key="2">
    <source>
        <dbReference type="EMBL" id="KAK3261761.1"/>
    </source>
</evidence>
<dbReference type="InterPro" id="IPR036890">
    <property type="entry name" value="HATPase_C_sf"/>
</dbReference>
<dbReference type="Proteomes" id="UP001190700">
    <property type="component" value="Unassembled WGS sequence"/>
</dbReference>
<dbReference type="EMBL" id="LGRX02016685">
    <property type="protein sequence ID" value="KAK3261761.1"/>
    <property type="molecule type" value="Genomic_DNA"/>
</dbReference>
<dbReference type="InterPro" id="IPR052957">
    <property type="entry name" value="Auxin_embryo_med"/>
</dbReference>
<evidence type="ECO:0000313" key="3">
    <source>
        <dbReference type="Proteomes" id="UP001190700"/>
    </source>
</evidence>
<comment type="caution">
    <text evidence="2">The sequence shown here is derived from an EMBL/GenBank/DDBJ whole genome shotgun (WGS) entry which is preliminary data.</text>
</comment>
<accession>A0AAE0FL04</accession>
<dbReference type="Pfam" id="PF25794">
    <property type="entry name" value="SACS"/>
    <property type="match status" value="1"/>
</dbReference>
<dbReference type="PANTHER" id="PTHR32387">
    <property type="entry name" value="WU:FJ29H11"/>
    <property type="match status" value="1"/>
</dbReference>
<sequence length="978" mass="110419">MLSDSLYSKESHFILELIQNAEDNQYEQGVEPTVKFVLSRRDPTNPSNTEGALYVFNNEVGFAEKNVRAICDIGNSTKKYEKSKGYIGEKGIGFKSVFVCSKTPYISSRDFHFYLSEEEDPEAGFGYIIPYWDKHCIASKNCPPGYQTSLLLPLKPGQRKMVRESLLSLAPETILFLTKLQGLEIELENAAGGSEMRTFALAKDENNANLVTLTTNCSVSYNAGALERRSEVRTDFWIGSKEFAVPFHVTEEKRAGIESRVVSVALPLKSSQPGHAEELCGRVFAFLPTEENSNLPFMVNADFFLTASRESVQCQHPWNEWLRDCIAPCLEENFLALLSQQGGSRQPNTMAYSFIPEHTAQPRFFQGVASDIYRRLARHKCVLSDVNTLELPSAVRIAPQKWLNLSIPGSVLHMAPELLEYRRRLGRLGVGPMKKVHFLQCLADVRFEQKVAKLRTPHQYFFELYEFLANYGRDLFDDDLFQKAELKQMKLLLCKGTAGPAPVIRQFQVGRPVFFPSEDVSSIQQKLGVDLEISTPICMLTKILYQKLCERPSLLSWVCENLEVQHLNVGSYALQISMECGDDVKDRKMLLELTAFISKKFAQFQDFEKQEVRANWPVVVSNGRPNDARVLHRRGKDLRLVLPEATCAEGWPLLFDRGERSGMHILADEYKCQDFDDEMRAYVLSFLRELGATAHPEKVQEKKEWSGTSFGWAPSSSSGGKEALDLSPTACAWLDSQPEQDIVGTDPNKKYFLTDFRAWRWLRAAKENPPAADDVAAVEALRRRGAALLAWLESKVKSKEGIGHNGYHLKLENAGLVFYWRPERGAGSKGQHKRMDRSFPSDFQHWLEAAPWVPTRAGGLARPRDCFADTQQASRALCSVAGSAYSVPDMHVLADSAGLGARLTARRTVRPPVPDWRAWRTVRPPCLHCAWRTVGLRTGIPRGGRWASVPDTWRTVRPPYLTGAWRTMRPPIAHDLHV</sequence>
<reference evidence="2 3" key="1">
    <citation type="journal article" date="2015" name="Genome Biol. Evol.">
        <title>Comparative Genomics of a Bacterivorous Green Alga Reveals Evolutionary Causalities and Consequences of Phago-Mixotrophic Mode of Nutrition.</title>
        <authorList>
            <person name="Burns J.A."/>
            <person name="Paasch A."/>
            <person name="Narechania A."/>
            <person name="Kim E."/>
        </authorList>
    </citation>
    <scope>NUCLEOTIDE SEQUENCE [LARGE SCALE GENOMIC DNA]</scope>
    <source>
        <strain evidence="2 3">PLY_AMNH</strain>
    </source>
</reference>
<dbReference type="NCBIfam" id="NF047352">
    <property type="entry name" value="P_loop_sacsin"/>
    <property type="match status" value="1"/>
</dbReference>
<dbReference type="AlphaFoldDB" id="A0AAE0FL04"/>
<gene>
    <name evidence="2" type="ORF">CYMTET_29346</name>
</gene>
<keyword evidence="3" id="KW-1185">Reference proteome</keyword>
<organism evidence="2 3">
    <name type="scientific">Cymbomonas tetramitiformis</name>
    <dbReference type="NCBI Taxonomy" id="36881"/>
    <lineage>
        <taxon>Eukaryota</taxon>
        <taxon>Viridiplantae</taxon>
        <taxon>Chlorophyta</taxon>
        <taxon>Pyramimonadophyceae</taxon>
        <taxon>Pyramimonadales</taxon>
        <taxon>Pyramimonadaceae</taxon>
        <taxon>Cymbomonas</taxon>
    </lineage>
</organism>
<evidence type="ECO:0000259" key="1">
    <source>
        <dbReference type="Pfam" id="PF25794"/>
    </source>
</evidence>
<protein>
    <recommendedName>
        <fullName evidence="1">Sacsin/Nov domain-containing protein</fullName>
    </recommendedName>
</protein>
<feature type="domain" description="Sacsin/Nov" evidence="1">
    <location>
        <begin position="7"/>
        <end position="110"/>
    </location>
</feature>
<dbReference type="Gene3D" id="3.30.565.10">
    <property type="entry name" value="Histidine kinase-like ATPase, C-terminal domain"/>
    <property type="match status" value="1"/>
</dbReference>
<dbReference type="InterPro" id="IPR058210">
    <property type="entry name" value="SACS/Nov_dom"/>
</dbReference>
<dbReference type="PANTHER" id="PTHR32387:SF3">
    <property type="entry name" value="ATP_DNA BINDING PROTEIN"/>
    <property type="match status" value="1"/>
</dbReference>
<dbReference type="SUPFAM" id="SSF55874">
    <property type="entry name" value="ATPase domain of HSP90 chaperone/DNA topoisomerase II/histidine kinase"/>
    <property type="match status" value="1"/>
</dbReference>